<evidence type="ECO:0000313" key="6">
    <source>
        <dbReference type="Proteomes" id="UP000287156"/>
    </source>
</evidence>
<organism evidence="5 6">
    <name type="scientific">Siminovitchia acidinfaciens</name>
    <dbReference type="NCBI Taxonomy" id="2321395"/>
    <lineage>
        <taxon>Bacteria</taxon>
        <taxon>Bacillati</taxon>
        <taxon>Bacillota</taxon>
        <taxon>Bacilli</taxon>
        <taxon>Bacillales</taxon>
        <taxon>Bacillaceae</taxon>
        <taxon>Siminovitchia</taxon>
    </lineage>
</organism>
<dbReference type="PANTHER" id="PTHR43537:SF5">
    <property type="entry name" value="UXU OPERON TRANSCRIPTIONAL REGULATOR"/>
    <property type="match status" value="1"/>
</dbReference>
<dbReference type="InterPro" id="IPR011711">
    <property type="entry name" value="GntR_C"/>
</dbReference>
<dbReference type="Proteomes" id="UP000287156">
    <property type="component" value="Unassembled WGS sequence"/>
</dbReference>
<dbReference type="EMBL" id="QYTV02000004">
    <property type="protein sequence ID" value="RST74102.1"/>
    <property type="molecule type" value="Genomic_DNA"/>
</dbReference>
<evidence type="ECO:0000259" key="4">
    <source>
        <dbReference type="PROSITE" id="PS50949"/>
    </source>
</evidence>
<dbReference type="PROSITE" id="PS50949">
    <property type="entry name" value="HTH_GNTR"/>
    <property type="match status" value="1"/>
</dbReference>
<proteinExistence type="predicted"/>
<gene>
    <name evidence="5" type="ORF">D4T97_010485</name>
</gene>
<dbReference type="Gene3D" id="1.20.120.530">
    <property type="entry name" value="GntR ligand-binding domain-like"/>
    <property type="match status" value="1"/>
</dbReference>
<dbReference type="RefSeq" id="WP_126050432.1">
    <property type="nucleotide sequence ID" value="NZ_QYTV02000004.1"/>
</dbReference>
<dbReference type="InterPro" id="IPR000524">
    <property type="entry name" value="Tscrpt_reg_HTH_GntR"/>
</dbReference>
<dbReference type="InterPro" id="IPR008920">
    <property type="entry name" value="TF_FadR/GntR_C"/>
</dbReference>
<keyword evidence="2" id="KW-0238">DNA-binding</keyword>
<evidence type="ECO:0000313" key="5">
    <source>
        <dbReference type="EMBL" id="RST74102.1"/>
    </source>
</evidence>
<dbReference type="AlphaFoldDB" id="A0A429XZA3"/>
<evidence type="ECO:0000256" key="1">
    <source>
        <dbReference type="ARBA" id="ARBA00023015"/>
    </source>
</evidence>
<keyword evidence="6" id="KW-1185">Reference proteome</keyword>
<protein>
    <submittedName>
        <fullName evidence="5">GntR family transcriptional regulator</fullName>
    </submittedName>
</protein>
<keyword evidence="1" id="KW-0805">Transcription regulation</keyword>
<keyword evidence="3" id="KW-0804">Transcription</keyword>
<dbReference type="InterPro" id="IPR036390">
    <property type="entry name" value="WH_DNA-bd_sf"/>
</dbReference>
<dbReference type="SMART" id="SM00895">
    <property type="entry name" value="FCD"/>
    <property type="match status" value="1"/>
</dbReference>
<evidence type="ECO:0000256" key="2">
    <source>
        <dbReference type="ARBA" id="ARBA00023125"/>
    </source>
</evidence>
<dbReference type="CDD" id="cd07377">
    <property type="entry name" value="WHTH_GntR"/>
    <property type="match status" value="1"/>
</dbReference>
<feature type="domain" description="HTH gntR-type" evidence="4">
    <location>
        <begin position="5"/>
        <end position="72"/>
    </location>
</feature>
<evidence type="ECO:0000256" key="3">
    <source>
        <dbReference type="ARBA" id="ARBA00023163"/>
    </source>
</evidence>
<name>A0A429XZA3_9BACI</name>
<dbReference type="SUPFAM" id="SSF46785">
    <property type="entry name" value="Winged helix' DNA-binding domain"/>
    <property type="match status" value="1"/>
</dbReference>
<dbReference type="OrthoDB" id="574518at2"/>
<accession>A0A429XZA3</accession>
<dbReference type="Pfam" id="PF07729">
    <property type="entry name" value="FCD"/>
    <property type="match status" value="1"/>
</dbReference>
<dbReference type="SMART" id="SM00345">
    <property type="entry name" value="HTH_GNTR"/>
    <property type="match status" value="1"/>
</dbReference>
<comment type="caution">
    <text evidence="5">The sequence shown here is derived from an EMBL/GenBank/DDBJ whole genome shotgun (WGS) entry which is preliminary data.</text>
</comment>
<sequence length="232" mass="26469">MKEKKSLKQSVYTTLKDAILARKLPPGKQIIESAISKSLNISRTPIRSAIDMLAADGLVEIIPNKGAFVINPSINEVVQAFHLRGKLEILATEMALESIEERDFVNMREIVAVETEALYSKNLTTYVKANEEFHVAITQKCGNKFLNEFIEKMIKQTSIYLILFDIFFEENSPQPYGYKEHLEIIEILRKKDRKALRESLTKHFDHAITSLDVRTDYEELGEIFKVGPHAGL</sequence>
<dbReference type="GO" id="GO:0003700">
    <property type="term" value="F:DNA-binding transcription factor activity"/>
    <property type="evidence" value="ECO:0007669"/>
    <property type="project" value="InterPro"/>
</dbReference>
<dbReference type="PANTHER" id="PTHR43537">
    <property type="entry name" value="TRANSCRIPTIONAL REGULATOR, GNTR FAMILY"/>
    <property type="match status" value="1"/>
</dbReference>
<dbReference type="Pfam" id="PF00392">
    <property type="entry name" value="GntR"/>
    <property type="match status" value="1"/>
</dbReference>
<dbReference type="InterPro" id="IPR036388">
    <property type="entry name" value="WH-like_DNA-bd_sf"/>
</dbReference>
<dbReference type="SUPFAM" id="SSF48008">
    <property type="entry name" value="GntR ligand-binding domain-like"/>
    <property type="match status" value="1"/>
</dbReference>
<dbReference type="GO" id="GO:0003677">
    <property type="term" value="F:DNA binding"/>
    <property type="evidence" value="ECO:0007669"/>
    <property type="project" value="UniProtKB-KW"/>
</dbReference>
<dbReference type="Gene3D" id="1.10.10.10">
    <property type="entry name" value="Winged helix-like DNA-binding domain superfamily/Winged helix DNA-binding domain"/>
    <property type="match status" value="1"/>
</dbReference>
<reference evidence="5" key="1">
    <citation type="submission" date="2018-12" db="EMBL/GenBank/DDBJ databases">
        <authorList>
            <person name="Sun L."/>
            <person name="Chen Z."/>
        </authorList>
    </citation>
    <scope>NUCLEOTIDE SEQUENCE [LARGE SCALE GENOMIC DNA]</scope>
    <source>
        <strain evidence="5">3-2-2</strain>
    </source>
</reference>